<evidence type="ECO:0000313" key="2">
    <source>
        <dbReference type="Proteomes" id="UP000789860"/>
    </source>
</evidence>
<keyword evidence="2" id="KW-1185">Reference proteome</keyword>
<dbReference type="EMBL" id="CAJVPM010008864">
    <property type="protein sequence ID" value="CAG8558820.1"/>
    <property type="molecule type" value="Genomic_DNA"/>
</dbReference>
<name>A0ACA9M401_9GLOM</name>
<evidence type="ECO:0000313" key="1">
    <source>
        <dbReference type="EMBL" id="CAG8558820.1"/>
    </source>
</evidence>
<organism evidence="1 2">
    <name type="scientific">Scutellospora calospora</name>
    <dbReference type="NCBI Taxonomy" id="85575"/>
    <lineage>
        <taxon>Eukaryota</taxon>
        <taxon>Fungi</taxon>
        <taxon>Fungi incertae sedis</taxon>
        <taxon>Mucoromycota</taxon>
        <taxon>Glomeromycotina</taxon>
        <taxon>Glomeromycetes</taxon>
        <taxon>Diversisporales</taxon>
        <taxon>Gigasporaceae</taxon>
        <taxon>Scutellospora</taxon>
    </lineage>
</organism>
<reference evidence="1" key="1">
    <citation type="submission" date="2021-06" db="EMBL/GenBank/DDBJ databases">
        <authorList>
            <person name="Kallberg Y."/>
            <person name="Tangrot J."/>
            <person name="Rosling A."/>
        </authorList>
    </citation>
    <scope>NUCLEOTIDE SEQUENCE</scope>
    <source>
        <strain evidence="1">AU212A</strain>
    </source>
</reference>
<accession>A0ACA9M401</accession>
<feature type="non-terminal residue" evidence="1">
    <location>
        <position position="108"/>
    </location>
</feature>
<sequence>MSTIVTYVPTSAPTCHEQESLPQLPQYSSRIKLNFLFTKEFLITFLLGQFLSLCIASTIVATAELNLDIPTTQTFFTYFLLFLICTPITIFKNGPAEFLKIMKTKSWK</sequence>
<comment type="caution">
    <text evidence="1">The sequence shown here is derived from an EMBL/GenBank/DDBJ whole genome shotgun (WGS) entry which is preliminary data.</text>
</comment>
<gene>
    <name evidence="1" type="ORF">SCALOS_LOCUS5436</name>
</gene>
<dbReference type="Proteomes" id="UP000789860">
    <property type="component" value="Unassembled WGS sequence"/>
</dbReference>
<protein>
    <submittedName>
        <fullName evidence="1">6157_t:CDS:1</fullName>
    </submittedName>
</protein>
<proteinExistence type="predicted"/>